<proteinExistence type="predicted"/>
<dbReference type="PANTHER" id="PTHR46211:SF1">
    <property type="entry name" value="GLYCEROPHOSPHODIESTER PHOSPHODIESTERASE, CYTOPLASMIC"/>
    <property type="match status" value="1"/>
</dbReference>
<dbReference type="InterPro" id="IPR017946">
    <property type="entry name" value="PLC-like_Pdiesterase_TIM-brl"/>
</dbReference>
<dbReference type="SUPFAM" id="SSF51695">
    <property type="entry name" value="PLC-like phosphodiesterases"/>
    <property type="match status" value="1"/>
</dbReference>
<sequence>MLPNLLHRVRHFVYYLASSLKNRGIAMFGAYLLVQASWLAIFAPLSIVVSEALMSWYGLRGVANQELLAFFLSPSGYLFAIWLVAMALFNFFLQQGALTLLLAQHEVNKRSVSQAIRLLVNRAWTIARLAFLQSALLISISCTLLFIGRWLFGLMLADWDINYYLDQQRNQLWFYFAALSIGGLPLAVWLGSKWLNWWFALPFCMLQKKPLLAQLKDSTQLSIGQRKLILCLNLAWFALRTSVFVAVIAGFIWLLRISLNWWAPEDVTPLALFLFSATVLAGGSIVSFLDTWLYASIQFYLFKVLAKQHKESLSKHHQQVLKENHRVHLGLRLMFIAVLLLGASEMKEEVAAFNQRFSEPSTMLVMGHRAGGWLALENSLEGLQKSINLELPVTEIDVQLTVDGQIAVVHDRDLRRLTGSDLVVPESSFAQIQQAFVDAGFSQPQALPYWLEKSVNKITLNIELKRYDSSLALVPALLDSLKEYPYPVIISSLDIELLEELKQKISGTELADRISTAFIAAASFGESAVQQNVDMLIVNQQWVNAWRLFSAQQRGQEVHVWTVNNAADVERLYYLRVNGVVTDSPIMALETLERLYGLSEVDHIVNSLRYWLAL</sequence>
<dbReference type="InterPro" id="IPR030395">
    <property type="entry name" value="GP_PDE_dom"/>
</dbReference>
<keyword evidence="1" id="KW-0472">Membrane</keyword>
<feature type="transmembrane region" description="Helical" evidence="1">
    <location>
        <begin position="273"/>
        <end position="306"/>
    </location>
</feature>
<keyword evidence="4" id="KW-1185">Reference proteome</keyword>
<dbReference type="Pfam" id="PF10110">
    <property type="entry name" value="GPDPase_memb"/>
    <property type="match status" value="1"/>
</dbReference>
<keyword evidence="1" id="KW-0812">Transmembrane</keyword>
<feature type="transmembrane region" description="Helical" evidence="1">
    <location>
        <begin position="41"/>
        <end position="59"/>
    </location>
</feature>
<feature type="domain" description="GP-PDE" evidence="2">
    <location>
        <begin position="363"/>
        <end position="592"/>
    </location>
</feature>
<keyword evidence="1" id="KW-1133">Transmembrane helix</keyword>
<dbReference type="Gene3D" id="3.20.20.190">
    <property type="entry name" value="Phosphatidylinositol (PI) phosphodiesterase"/>
    <property type="match status" value="1"/>
</dbReference>
<feature type="transmembrane region" description="Helical" evidence="1">
    <location>
        <begin position="228"/>
        <end position="253"/>
    </location>
</feature>
<feature type="transmembrane region" description="Helical" evidence="1">
    <location>
        <begin position="124"/>
        <end position="152"/>
    </location>
</feature>
<organism evidence="3 4">
    <name type="scientific">Agarivorans aestuarii</name>
    <dbReference type="NCBI Taxonomy" id="1563703"/>
    <lineage>
        <taxon>Bacteria</taxon>
        <taxon>Pseudomonadati</taxon>
        <taxon>Pseudomonadota</taxon>
        <taxon>Gammaproteobacteria</taxon>
        <taxon>Alteromonadales</taxon>
        <taxon>Alteromonadaceae</taxon>
        <taxon>Agarivorans</taxon>
    </lineage>
</organism>
<name>A0ABU7FZT4_9ALTE</name>
<dbReference type="RefSeq" id="WP_329773754.1">
    <property type="nucleotide sequence ID" value="NZ_JAYDYW010000002.1"/>
</dbReference>
<feature type="transmembrane region" description="Helical" evidence="1">
    <location>
        <begin position="12"/>
        <end position="34"/>
    </location>
</feature>
<evidence type="ECO:0000313" key="4">
    <source>
        <dbReference type="Proteomes" id="UP001310248"/>
    </source>
</evidence>
<dbReference type="Proteomes" id="UP001310248">
    <property type="component" value="Unassembled WGS sequence"/>
</dbReference>
<accession>A0ABU7FZT4</accession>
<evidence type="ECO:0000313" key="3">
    <source>
        <dbReference type="EMBL" id="MEE1672414.1"/>
    </source>
</evidence>
<dbReference type="PROSITE" id="PS51704">
    <property type="entry name" value="GP_PDE"/>
    <property type="match status" value="1"/>
</dbReference>
<evidence type="ECO:0000256" key="1">
    <source>
        <dbReference type="SAM" id="Phobius"/>
    </source>
</evidence>
<dbReference type="PANTHER" id="PTHR46211">
    <property type="entry name" value="GLYCEROPHOSPHORYL DIESTER PHOSPHODIESTERASE"/>
    <property type="match status" value="1"/>
</dbReference>
<protein>
    <submittedName>
        <fullName evidence="3">Glycerophosphodiester phosphodiesterase family protein</fullName>
    </submittedName>
</protein>
<dbReference type="InterPro" id="IPR018476">
    <property type="entry name" value="GlyceroP-diester-Pdiesterase_M"/>
</dbReference>
<dbReference type="Pfam" id="PF03009">
    <property type="entry name" value="GDPD"/>
    <property type="match status" value="1"/>
</dbReference>
<evidence type="ECO:0000259" key="2">
    <source>
        <dbReference type="PROSITE" id="PS51704"/>
    </source>
</evidence>
<comment type="caution">
    <text evidence="3">The sequence shown here is derived from an EMBL/GenBank/DDBJ whole genome shotgun (WGS) entry which is preliminary data.</text>
</comment>
<gene>
    <name evidence="3" type="ORF">SNR37_001735</name>
</gene>
<feature type="transmembrane region" description="Helical" evidence="1">
    <location>
        <begin position="172"/>
        <end position="191"/>
    </location>
</feature>
<reference evidence="4" key="1">
    <citation type="submission" date="2023-07" db="EMBL/GenBank/DDBJ databases">
        <title>Draft genome sequence of Agarivorans aestuarii strain ZMCS4, a CAZymes producing bacteria isolated from the marine brown algae Clodostephus spongiosus.</title>
        <authorList>
            <person name="Lorente B."/>
            <person name="Cabral C."/>
            <person name="Frias J."/>
            <person name="Faria J."/>
            <person name="Toubarro D."/>
        </authorList>
    </citation>
    <scope>NUCLEOTIDE SEQUENCE [LARGE SCALE GENOMIC DNA]</scope>
    <source>
        <strain evidence="4">ZMCS4</strain>
    </source>
</reference>
<dbReference type="EMBL" id="JAYDYW010000002">
    <property type="protein sequence ID" value="MEE1672414.1"/>
    <property type="molecule type" value="Genomic_DNA"/>
</dbReference>